<evidence type="ECO:0000313" key="4">
    <source>
        <dbReference type="Proteomes" id="UP001500851"/>
    </source>
</evidence>
<keyword evidence="4" id="KW-1185">Reference proteome</keyword>
<dbReference type="InterPro" id="IPR013022">
    <property type="entry name" value="Xyl_isomerase-like_TIM-brl"/>
</dbReference>
<dbReference type="Proteomes" id="UP001500851">
    <property type="component" value="Unassembled WGS sequence"/>
</dbReference>
<organism evidence="3 4">
    <name type="scientific">Leucobacter iarius</name>
    <dbReference type="NCBI Taxonomy" id="333963"/>
    <lineage>
        <taxon>Bacteria</taxon>
        <taxon>Bacillati</taxon>
        <taxon>Actinomycetota</taxon>
        <taxon>Actinomycetes</taxon>
        <taxon>Micrococcales</taxon>
        <taxon>Microbacteriaceae</taxon>
        <taxon>Leucobacter</taxon>
    </lineage>
</organism>
<dbReference type="Pfam" id="PF01261">
    <property type="entry name" value="AP_endonuc_2"/>
    <property type="match status" value="1"/>
</dbReference>
<dbReference type="PANTHER" id="PTHR12110">
    <property type="entry name" value="HYDROXYPYRUVATE ISOMERASE"/>
    <property type="match status" value="1"/>
</dbReference>
<gene>
    <name evidence="3" type="ORF">GCM10009768_11970</name>
</gene>
<evidence type="ECO:0000259" key="2">
    <source>
        <dbReference type="Pfam" id="PF01261"/>
    </source>
</evidence>
<dbReference type="RefSeq" id="WP_344030530.1">
    <property type="nucleotide sequence ID" value="NZ_BAAAOB010000001.1"/>
</dbReference>
<dbReference type="SUPFAM" id="SSF51658">
    <property type="entry name" value="Xylose isomerase-like"/>
    <property type="match status" value="1"/>
</dbReference>
<dbReference type="PANTHER" id="PTHR12110:SF41">
    <property type="entry name" value="INOSOSE DEHYDRATASE"/>
    <property type="match status" value="1"/>
</dbReference>
<proteinExistence type="predicted"/>
<dbReference type="EMBL" id="BAAAOB010000001">
    <property type="protein sequence ID" value="GAA1784707.1"/>
    <property type="molecule type" value="Genomic_DNA"/>
</dbReference>
<feature type="domain" description="Xylose isomerase-like TIM barrel" evidence="2">
    <location>
        <begin position="29"/>
        <end position="291"/>
    </location>
</feature>
<accession>A0ABN2LDN2</accession>
<comment type="caution">
    <text evidence="3">The sequence shown here is derived from an EMBL/GenBank/DDBJ whole genome shotgun (WGS) entry which is preliminary data.</text>
</comment>
<name>A0ABN2LDN2_9MICO</name>
<reference evidence="3 4" key="1">
    <citation type="journal article" date="2019" name="Int. J. Syst. Evol. Microbiol.">
        <title>The Global Catalogue of Microorganisms (GCM) 10K type strain sequencing project: providing services to taxonomists for standard genome sequencing and annotation.</title>
        <authorList>
            <consortium name="The Broad Institute Genomics Platform"/>
            <consortium name="The Broad Institute Genome Sequencing Center for Infectious Disease"/>
            <person name="Wu L."/>
            <person name="Ma J."/>
        </authorList>
    </citation>
    <scope>NUCLEOTIDE SEQUENCE [LARGE SCALE GENOMIC DNA]</scope>
    <source>
        <strain evidence="3 4">JCM 14736</strain>
    </source>
</reference>
<evidence type="ECO:0000256" key="1">
    <source>
        <dbReference type="ARBA" id="ARBA00023277"/>
    </source>
</evidence>
<dbReference type="InterPro" id="IPR050312">
    <property type="entry name" value="IolE/XylAMocC-like"/>
</dbReference>
<evidence type="ECO:0000313" key="3">
    <source>
        <dbReference type="EMBL" id="GAA1784707.1"/>
    </source>
</evidence>
<sequence length="299" mass="32885">MRFANAPVSYGIFGELTLDGVTTTEELLRTMAEAGYAGSELGPPGFFGRPERAAEAFRASGLAAVGAYVPLNTQQPGAVLDRDLARMELTLDEIEAVDPAALVILADEGDPGLIARPRKDRSRMLDRDGWAQLIGVVTEAAKRARDRGLEVSFHPHVATYVELPDEIERLLNDTDLSITYDIGHVVLAGGDGIALYERWRERINHVHIKDVRPEVLEAARAAGDDDFAGWFPRACTRLGEGESRLDEFAVALRAAGYDRWVVVEQDREQLTPDTYQAVVADQRANLDWLRRHLAGPAAN</sequence>
<dbReference type="Gene3D" id="3.20.20.150">
    <property type="entry name" value="Divalent-metal-dependent TIM barrel enzymes"/>
    <property type="match status" value="1"/>
</dbReference>
<keyword evidence="1" id="KW-0119">Carbohydrate metabolism</keyword>
<protein>
    <submittedName>
        <fullName evidence="3">TIM barrel protein</fullName>
    </submittedName>
</protein>
<dbReference type="InterPro" id="IPR036237">
    <property type="entry name" value="Xyl_isomerase-like_sf"/>
</dbReference>